<evidence type="ECO:0000256" key="2">
    <source>
        <dbReference type="ARBA" id="ARBA00022771"/>
    </source>
</evidence>
<comment type="caution">
    <text evidence="6">The sequence shown here is derived from an EMBL/GenBank/DDBJ whole genome shotgun (WGS) entry which is preliminary data.</text>
</comment>
<name>A0AAD8NZ77_TARER</name>
<dbReference type="EMBL" id="JAUHHV010000002">
    <property type="protein sequence ID" value="KAK1433215.1"/>
    <property type="molecule type" value="Genomic_DNA"/>
</dbReference>
<dbReference type="GO" id="GO:0016567">
    <property type="term" value="P:protein ubiquitination"/>
    <property type="evidence" value="ECO:0007669"/>
    <property type="project" value="TreeGrafter"/>
</dbReference>
<dbReference type="GO" id="GO:0004842">
    <property type="term" value="F:ubiquitin-protein transferase activity"/>
    <property type="evidence" value="ECO:0007669"/>
    <property type="project" value="TreeGrafter"/>
</dbReference>
<protein>
    <recommendedName>
        <fullName evidence="5">RING-CH-type domain-containing protein</fullName>
    </recommendedName>
</protein>
<gene>
    <name evidence="6" type="ORF">QVD17_10124</name>
</gene>
<organism evidence="6 7">
    <name type="scientific">Tagetes erecta</name>
    <name type="common">African marigold</name>
    <dbReference type="NCBI Taxonomy" id="13708"/>
    <lineage>
        <taxon>Eukaryota</taxon>
        <taxon>Viridiplantae</taxon>
        <taxon>Streptophyta</taxon>
        <taxon>Embryophyta</taxon>
        <taxon>Tracheophyta</taxon>
        <taxon>Spermatophyta</taxon>
        <taxon>Magnoliopsida</taxon>
        <taxon>eudicotyledons</taxon>
        <taxon>Gunneridae</taxon>
        <taxon>Pentapetalae</taxon>
        <taxon>asterids</taxon>
        <taxon>campanulids</taxon>
        <taxon>Asterales</taxon>
        <taxon>Asteraceae</taxon>
        <taxon>Asteroideae</taxon>
        <taxon>Heliantheae alliance</taxon>
        <taxon>Tageteae</taxon>
        <taxon>Tagetes</taxon>
    </lineage>
</organism>
<evidence type="ECO:0000256" key="1">
    <source>
        <dbReference type="ARBA" id="ARBA00022723"/>
    </source>
</evidence>
<keyword evidence="4" id="KW-1133">Transmembrane helix</keyword>
<keyword evidence="4" id="KW-0472">Membrane</keyword>
<keyword evidence="2" id="KW-0863">Zinc-finger</keyword>
<feature type="domain" description="RING-CH-type" evidence="5">
    <location>
        <begin position="4"/>
        <end position="64"/>
    </location>
</feature>
<dbReference type="InterPro" id="IPR022143">
    <property type="entry name" value="DUF3675"/>
</dbReference>
<dbReference type="InterPro" id="IPR011016">
    <property type="entry name" value="Znf_RING-CH"/>
</dbReference>
<evidence type="ECO:0000256" key="4">
    <source>
        <dbReference type="SAM" id="Phobius"/>
    </source>
</evidence>
<dbReference type="CDD" id="cd16495">
    <property type="entry name" value="RING_CH-C4HC3_MARCH"/>
    <property type="match status" value="1"/>
</dbReference>
<dbReference type="Pfam" id="PF12428">
    <property type="entry name" value="DUF3675"/>
    <property type="match status" value="1"/>
</dbReference>
<keyword evidence="3" id="KW-0862">Zinc</keyword>
<dbReference type="SMART" id="SM00744">
    <property type="entry name" value="RINGv"/>
    <property type="match status" value="1"/>
</dbReference>
<dbReference type="Pfam" id="PF12906">
    <property type="entry name" value="RINGv"/>
    <property type="match status" value="1"/>
</dbReference>
<proteinExistence type="predicted"/>
<evidence type="ECO:0000313" key="7">
    <source>
        <dbReference type="Proteomes" id="UP001229421"/>
    </source>
</evidence>
<feature type="transmembrane region" description="Helical" evidence="4">
    <location>
        <begin position="122"/>
        <end position="145"/>
    </location>
</feature>
<dbReference type="Gene3D" id="3.30.40.10">
    <property type="entry name" value="Zinc/RING finger domain, C3HC4 (zinc finger)"/>
    <property type="match status" value="1"/>
</dbReference>
<dbReference type="GO" id="GO:0008270">
    <property type="term" value="F:zinc ion binding"/>
    <property type="evidence" value="ECO:0007669"/>
    <property type="project" value="UniProtKB-KW"/>
</dbReference>
<accession>A0AAD8NZ77</accession>
<keyword evidence="4" id="KW-0812">Transmembrane</keyword>
<keyword evidence="7" id="KW-1185">Reference proteome</keyword>
<evidence type="ECO:0000259" key="5">
    <source>
        <dbReference type="PROSITE" id="PS51292"/>
    </source>
</evidence>
<keyword evidence="1" id="KW-0479">Metal-binding</keyword>
<dbReference type="InterPro" id="IPR033275">
    <property type="entry name" value="MARCH-like"/>
</dbReference>
<evidence type="ECO:0000256" key="3">
    <source>
        <dbReference type="ARBA" id="ARBA00022833"/>
    </source>
</evidence>
<dbReference type="PANTHER" id="PTHR23012:SF212">
    <property type="entry name" value="E3 UBIQUITIN-PROTEIN LIGASE MARCH"/>
    <property type="match status" value="1"/>
</dbReference>
<sequence length="209" mass="23900">MQLRVKKKLVECRICHDEDEESNMDIPCSCCGTLKYAHHTCVQRWCDVKGNTVCEICLEPFKPGYTSPPQLLHCDAIPTNFRGNWEISRRGIYDLQFLATRSAGHDEPEFDEYITLSSKSLICCRIVAIIFMTLLVLRHILPIIINGTRGYTVNMFAFVMLRSIGVLLSIYIMVLAFASVKHRQFVQVGDEENNILTASETRLHLVHVH</sequence>
<dbReference type="Proteomes" id="UP001229421">
    <property type="component" value="Unassembled WGS sequence"/>
</dbReference>
<dbReference type="InterPro" id="IPR013083">
    <property type="entry name" value="Znf_RING/FYVE/PHD"/>
</dbReference>
<dbReference type="PROSITE" id="PS51292">
    <property type="entry name" value="ZF_RING_CH"/>
    <property type="match status" value="1"/>
</dbReference>
<feature type="transmembrane region" description="Helical" evidence="4">
    <location>
        <begin position="151"/>
        <end position="177"/>
    </location>
</feature>
<dbReference type="AlphaFoldDB" id="A0AAD8NZ77"/>
<dbReference type="PANTHER" id="PTHR23012">
    <property type="entry name" value="RING/FYVE/PHD ZINC FINGER DOMAIN-CONTAINING"/>
    <property type="match status" value="1"/>
</dbReference>
<evidence type="ECO:0000313" key="6">
    <source>
        <dbReference type="EMBL" id="KAK1433215.1"/>
    </source>
</evidence>
<dbReference type="SUPFAM" id="SSF57850">
    <property type="entry name" value="RING/U-box"/>
    <property type="match status" value="1"/>
</dbReference>
<reference evidence="6" key="1">
    <citation type="journal article" date="2023" name="bioRxiv">
        <title>Improved chromosome-level genome assembly for marigold (Tagetes erecta).</title>
        <authorList>
            <person name="Jiang F."/>
            <person name="Yuan L."/>
            <person name="Wang S."/>
            <person name="Wang H."/>
            <person name="Xu D."/>
            <person name="Wang A."/>
            <person name="Fan W."/>
        </authorList>
    </citation>
    <scope>NUCLEOTIDE SEQUENCE</scope>
    <source>
        <strain evidence="6">WSJ</strain>
        <tissue evidence="6">Leaf</tissue>
    </source>
</reference>
<dbReference type="GO" id="GO:0016020">
    <property type="term" value="C:membrane"/>
    <property type="evidence" value="ECO:0007669"/>
    <property type="project" value="TreeGrafter"/>
</dbReference>